<keyword evidence="1 7" id="KW-1003">Cell membrane</keyword>
<dbReference type="RefSeq" id="WP_064463554.1">
    <property type="nucleotide sequence ID" value="NZ_CP017080.1"/>
</dbReference>
<evidence type="ECO:0000313" key="9">
    <source>
        <dbReference type="Proteomes" id="UP000077926"/>
    </source>
</evidence>
<dbReference type="GO" id="GO:0009252">
    <property type="term" value="P:peptidoglycan biosynthetic process"/>
    <property type="evidence" value="ECO:0007669"/>
    <property type="project" value="UniProtKB-UniRule"/>
</dbReference>
<organism evidence="8 9">
    <name type="scientific">Peribacillus muralis</name>
    <dbReference type="NCBI Taxonomy" id="264697"/>
    <lineage>
        <taxon>Bacteria</taxon>
        <taxon>Bacillati</taxon>
        <taxon>Bacillota</taxon>
        <taxon>Bacilli</taxon>
        <taxon>Bacillales</taxon>
        <taxon>Bacillaceae</taxon>
        <taxon>Peribacillus</taxon>
    </lineage>
</organism>
<dbReference type="GO" id="GO:0008932">
    <property type="term" value="F:lytic endotransglycosylase activity"/>
    <property type="evidence" value="ECO:0007669"/>
    <property type="project" value="UniProtKB-UniRule"/>
</dbReference>
<dbReference type="EMBL" id="CP017080">
    <property type="protein sequence ID" value="AOH55811.1"/>
    <property type="molecule type" value="Genomic_DNA"/>
</dbReference>
<evidence type="ECO:0000256" key="5">
    <source>
        <dbReference type="ARBA" id="ARBA00023239"/>
    </source>
</evidence>
<keyword evidence="5 7" id="KW-0456">Lyase</keyword>
<evidence type="ECO:0000256" key="6">
    <source>
        <dbReference type="ARBA" id="ARBA00023316"/>
    </source>
</evidence>
<dbReference type="AlphaFoldDB" id="A0A1B3XRJ6"/>
<dbReference type="PANTHER" id="PTHR30518">
    <property type="entry name" value="ENDOLYTIC MUREIN TRANSGLYCOSYLASE"/>
    <property type="match status" value="1"/>
</dbReference>
<dbReference type="GO" id="GO:0071555">
    <property type="term" value="P:cell wall organization"/>
    <property type="evidence" value="ECO:0007669"/>
    <property type="project" value="UniProtKB-KW"/>
</dbReference>
<keyword evidence="9" id="KW-1185">Reference proteome</keyword>
<dbReference type="STRING" id="264697.ABE28_015725"/>
<dbReference type="Pfam" id="PF02618">
    <property type="entry name" value="YceG"/>
    <property type="match status" value="1"/>
</dbReference>
<evidence type="ECO:0000313" key="8">
    <source>
        <dbReference type="EMBL" id="AOH55811.1"/>
    </source>
</evidence>
<feature type="site" description="Important for catalytic activity" evidence="7">
    <location>
        <position position="265"/>
    </location>
</feature>
<gene>
    <name evidence="7" type="primary">mltG</name>
    <name evidence="8" type="ORF">ABE28_015725</name>
</gene>
<dbReference type="GO" id="GO:0005886">
    <property type="term" value="C:plasma membrane"/>
    <property type="evidence" value="ECO:0007669"/>
    <property type="project" value="UniProtKB-SubCell"/>
</dbReference>
<accession>A0A1B3XRJ6</accession>
<evidence type="ECO:0000256" key="7">
    <source>
        <dbReference type="HAMAP-Rule" id="MF_02065"/>
    </source>
</evidence>
<dbReference type="CDD" id="cd08010">
    <property type="entry name" value="MltG_like"/>
    <property type="match status" value="1"/>
</dbReference>
<evidence type="ECO:0000256" key="1">
    <source>
        <dbReference type="ARBA" id="ARBA00022475"/>
    </source>
</evidence>
<dbReference type="NCBIfam" id="TIGR00247">
    <property type="entry name" value="endolytic transglycosylase MltG"/>
    <property type="match status" value="1"/>
</dbReference>
<keyword evidence="6 7" id="KW-0961">Cell wall biogenesis/degradation</keyword>
<dbReference type="Gene3D" id="3.30.1490.480">
    <property type="entry name" value="Endolytic murein transglycosylase"/>
    <property type="match status" value="1"/>
</dbReference>
<comment type="subcellular location">
    <subcellularLocation>
        <location evidence="7">Cell membrane</location>
        <topology evidence="7">Single-pass membrane protein</topology>
    </subcellularLocation>
</comment>
<comment type="function">
    <text evidence="7">Functions as a peptidoglycan terminase that cleaves nascent peptidoglycan strands endolytically to terminate their elongation.</text>
</comment>
<dbReference type="KEGG" id="bmur:ABE28_015725"/>
<comment type="similarity">
    <text evidence="7">Belongs to the transglycosylase MltG family.</text>
</comment>
<name>A0A1B3XRJ6_9BACI</name>
<dbReference type="HAMAP" id="MF_02065">
    <property type="entry name" value="MltG"/>
    <property type="match status" value="1"/>
</dbReference>
<dbReference type="InterPro" id="IPR003770">
    <property type="entry name" value="MLTG-like"/>
</dbReference>
<dbReference type="EC" id="4.2.2.29" evidence="7"/>
<keyword evidence="2 7" id="KW-0812">Transmembrane</keyword>
<evidence type="ECO:0000256" key="2">
    <source>
        <dbReference type="ARBA" id="ARBA00022692"/>
    </source>
</evidence>
<keyword evidence="4 7" id="KW-0472">Membrane</keyword>
<dbReference type="PANTHER" id="PTHR30518:SF2">
    <property type="entry name" value="ENDOLYTIC MUREIN TRANSGLYCOSYLASE"/>
    <property type="match status" value="1"/>
</dbReference>
<evidence type="ECO:0000256" key="4">
    <source>
        <dbReference type="ARBA" id="ARBA00023136"/>
    </source>
</evidence>
<dbReference type="OrthoDB" id="9814591at2"/>
<evidence type="ECO:0000256" key="3">
    <source>
        <dbReference type="ARBA" id="ARBA00022989"/>
    </source>
</evidence>
<proteinExistence type="inferred from homology"/>
<feature type="transmembrane region" description="Helical" evidence="7">
    <location>
        <begin position="33"/>
        <end position="56"/>
    </location>
</feature>
<comment type="catalytic activity">
    <reaction evidence="7">
        <text>a peptidoglycan chain = a peptidoglycan chain with N-acetyl-1,6-anhydromuramyl-[peptide] at the reducing end + a peptidoglycan chain with N-acetylglucosamine at the non-reducing end.</text>
        <dbReference type="EC" id="4.2.2.29"/>
    </reaction>
</comment>
<reference evidence="8 9" key="1">
    <citation type="submission" date="2016-08" db="EMBL/GenBank/DDBJ databases">
        <title>Complete genome sequence of Bacillus muralis G25-68, a strain with toxicity to nematodes.</title>
        <authorList>
            <person name="Zheng Z."/>
        </authorList>
    </citation>
    <scope>NUCLEOTIDE SEQUENCE [LARGE SCALE GENOMIC DNA]</scope>
    <source>
        <strain evidence="8 9">G25-68</strain>
    </source>
</reference>
<protein>
    <recommendedName>
        <fullName evidence="7">Endolytic murein transglycosylase</fullName>
        <ecNumber evidence="7">4.2.2.29</ecNumber>
    </recommendedName>
    <alternativeName>
        <fullName evidence="7">Peptidoglycan lytic transglycosylase</fullName>
    </alternativeName>
    <alternativeName>
        <fullName evidence="7">Peptidoglycan polymerization terminase</fullName>
    </alternativeName>
</protein>
<keyword evidence="3 7" id="KW-1133">Transmembrane helix</keyword>
<dbReference type="Proteomes" id="UP000077926">
    <property type="component" value="Chromosome"/>
</dbReference>
<sequence>MKMDEKDHNLSKKEHIQMKLLERQGEARLVRKIILITIASLILLIGIVGLVGFLYINSAMKPVDPDDDTIKKVKIPIGSSVNGISTLLEEQGIIKDARVFKYYIKFRNESGFQAGEYKLSPSMPIEDIVTSIKTGKLMKEAALKITIPEGKQLVQIADIIAVKTGQDPKKVFKELNDKKFVKSMQEQFPELLTSEIENEKVLYPLEGYLFPATYDFYEEKPNLESIVTEMLKKTEETLQVYKPQMEKDDYSVHEMLTFASLVEEEATAQVDRGKIASVFYNRIKEDMPLQTDPTVLYAKGSHKSRVYYKDLEVKSPYNTYKNKGLPPGPIANAGATSIEAALKPEKTDFLYFLATPEGEVLYSKNLDEHNIKKAEHISNK</sequence>